<dbReference type="Pfam" id="PF17482">
    <property type="entry name" value="Phage_sheath_1C"/>
    <property type="match status" value="1"/>
</dbReference>
<dbReference type="PANTHER" id="PTHR35861:SF1">
    <property type="entry name" value="PHAGE TAIL SHEATH PROTEIN"/>
    <property type="match status" value="1"/>
</dbReference>
<evidence type="ECO:0000259" key="2">
    <source>
        <dbReference type="Pfam" id="PF17482"/>
    </source>
</evidence>
<evidence type="ECO:0000313" key="3">
    <source>
        <dbReference type="EMBL" id="GGJ24161.1"/>
    </source>
</evidence>
<sequence length="650" mass="69637">MAGRPDTPGVYLMRDDRAAHGVVVLRTDVTGFVGLAERGPLCRPVRIETFRQFEAVFGGFIGSGYLAYAVRAFFENGGRTCLAVRVASPDPELGAAAASVALRDTGGAEVLRLSASAPGVWGEGLAVTVNPAWRAETVATDPPLFAEWLTVARTEGFAAGDLLALSQPGAAPQFRLLRLVEPGLRRLHFVHPDPAARWPTDAAVAGLLSSLPVRIETLEYDIAVRRNGMPAALHTRLSLSPRHPRFIGAILRAEQPDDQGRLAAVPPLVIAQLAETAATATPQPLDVTAGEPLALRGGRDGLGGLTAAEFIEGLDALEPVRDLSILAVPDIHIQPARRLRLPYASPVTDPCAPCPQPAAPAAPIPPPEEDLPPLFSLAAIEQVQAAMLEQCERLRDRVALLDPPYTTIRDDALGIGGLQAWRSRFDSAFGALYAPWLAVPDPLRTAPTRLVPPSGHVAGQLAATDLAAGPHRAAANVPLVWVQRPSLDIDPVRHGLLNSEGVNIITARDGRALRILGARTMSSDPAWRFFPVRRFICMLRRALDAATQWAVFEPNDDETRGLLTQTIGIFLESLREGGALAGARPVESYRVRCDETNNPPTGRARGELVIDIAVAPAVPFEFILLRLGRIDQAFELTEQGRLSDDMLGAA</sequence>
<accession>A0A917KPP6</accession>
<name>A0A917KPP6_9PROT</name>
<reference evidence="3" key="2">
    <citation type="submission" date="2020-09" db="EMBL/GenBank/DDBJ databases">
        <authorList>
            <person name="Sun Q."/>
            <person name="Zhou Y."/>
        </authorList>
    </citation>
    <scope>NUCLEOTIDE SEQUENCE</scope>
    <source>
        <strain evidence="3">CGMCC 1.3617</strain>
    </source>
</reference>
<feature type="domain" description="Tail sheath protein C-terminal" evidence="2">
    <location>
        <begin position="522"/>
        <end position="626"/>
    </location>
</feature>
<proteinExistence type="inferred from homology"/>
<protein>
    <recommendedName>
        <fullName evidence="2">Tail sheath protein C-terminal domain-containing protein</fullName>
    </recommendedName>
</protein>
<dbReference type="InterPro" id="IPR052042">
    <property type="entry name" value="Tail_sheath_structural"/>
</dbReference>
<evidence type="ECO:0000313" key="4">
    <source>
        <dbReference type="Proteomes" id="UP000661507"/>
    </source>
</evidence>
<dbReference type="Gene3D" id="3.40.50.11780">
    <property type="match status" value="2"/>
</dbReference>
<comment type="caution">
    <text evidence="3">The sequence shown here is derived from an EMBL/GenBank/DDBJ whole genome shotgun (WGS) entry which is preliminary data.</text>
</comment>
<dbReference type="EMBL" id="BMKW01000008">
    <property type="protein sequence ID" value="GGJ24161.1"/>
    <property type="molecule type" value="Genomic_DNA"/>
</dbReference>
<comment type="similarity">
    <text evidence="1">Belongs to the myoviridae tail sheath protein family.</text>
</comment>
<dbReference type="PANTHER" id="PTHR35861">
    <property type="match status" value="1"/>
</dbReference>
<dbReference type="InterPro" id="IPR020287">
    <property type="entry name" value="Tail_sheath_C"/>
</dbReference>
<dbReference type="AlphaFoldDB" id="A0A917KPP6"/>
<gene>
    <name evidence="3" type="ORF">GCM10011320_34270</name>
</gene>
<evidence type="ECO:0000256" key="1">
    <source>
        <dbReference type="ARBA" id="ARBA00008005"/>
    </source>
</evidence>
<dbReference type="Proteomes" id="UP000661507">
    <property type="component" value="Unassembled WGS sequence"/>
</dbReference>
<keyword evidence="4" id="KW-1185">Reference proteome</keyword>
<organism evidence="3 4">
    <name type="scientific">Neoroseomonas lacus</name>
    <dbReference type="NCBI Taxonomy" id="287609"/>
    <lineage>
        <taxon>Bacteria</taxon>
        <taxon>Pseudomonadati</taxon>
        <taxon>Pseudomonadota</taxon>
        <taxon>Alphaproteobacteria</taxon>
        <taxon>Acetobacterales</taxon>
        <taxon>Acetobacteraceae</taxon>
        <taxon>Neoroseomonas</taxon>
    </lineage>
</organism>
<reference evidence="3" key="1">
    <citation type="journal article" date="2014" name="Int. J. Syst. Evol. Microbiol.">
        <title>Complete genome sequence of Corynebacterium casei LMG S-19264T (=DSM 44701T), isolated from a smear-ripened cheese.</title>
        <authorList>
            <consortium name="US DOE Joint Genome Institute (JGI-PGF)"/>
            <person name="Walter F."/>
            <person name="Albersmeier A."/>
            <person name="Kalinowski J."/>
            <person name="Ruckert C."/>
        </authorList>
    </citation>
    <scope>NUCLEOTIDE SEQUENCE</scope>
    <source>
        <strain evidence="3">CGMCC 1.3617</strain>
    </source>
</reference>
<dbReference type="RefSeq" id="WP_188968748.1">
    <property type="nucleotide sequence ID" value="NZ_BMKW01000008.1"/>
</dbReference>